<sequence>MTALVNEKLGDDLAMSPSKAEVYTESQIDYSPEEEKVVLRKIQRTVLTLMCLIQHFQYKI</sequence>
<reference evidence="1 2" key="1">
    <citation type="journal article" date="2024" name="J. Plant Pathol.">
        <title>Sequence and assembly of the genome of Seiridium unicorne, isolate CBS 538.82, causal agent of cypress canker disease.</title>
        <authorList>
            <person name="Scali E."/>
            <person name="Rocca G.D."/>
            <person name="Danti R."/>
            <person name="Garbelotto M."/>
            <person name="Barberini S."/>
            <person name="Baroncelli R."/>
            <person name="Emiliani G."/>
        </authorList>
    </citation>
    <scope>NUCLEOTIDE SEQUENCE [LARGE SCALE GENOMIC DNA]</scope>
    <source>
        <strain evidence="1 2">BM-138-508</strain>
    </source>
</reference>
<gene>
    <name evidence="1" type="ORF">SUNI508_11708</name>
</gene>
<comment type="caution">
    <text evidence="1">The sequence shown here is derived from an EMBL/GenBank/DDBJ whole genome shotgun (WGS) entry which is preliminary data.</text>
</comment>
<dbReference type="Proteomes" id="UP001408356">
    <property type="component" value="Unassembled WGS sequence"/>
</dbReference>
<dbReference type="EMBL" id="JARVKF010000435">
    <property type="protein sequence ID" value="KAK9413765.1"/>
    <property type="molecule type" value="Genomic_DNA"/>
</dbReference>
<evidence type="ECO:0000313" key="1">
    <source>
        <dbReference type="EMBL" id="KAK9413765.1"/>
    </source>
</evidence>
<protein>
    <submittedName>
        <fullName evidence="1">Major facilitator superfamily (MFS) profile domain-containing protein</fullName>
    </submittedName>
</protein>
<accession>A0ABR2UGL9</accession>
<proteinExistence type="predicted"/>
<keyword evidence="2" id="KW-1185">Reference proteome</keyword>
<name>A0ABR2UGL9_9PEZI</name>
<evidence type="ECO:0000313" key="2">
    <source>
        <dbReference type="Proteomes" id="UP001408356"/>
    </source>
</evidence>
<organism evidence="1 2">
    <name type="scientific">Seiridium unicorne</name>
    <dbReference type="NCBI Taxonomy" id="138068"/>
    <lineage>
        <taxon>Eukaryota</taxon>
        <taxon>Fungi</taxon>
        <taxon>Dikarya</taxon>
        <taxon>Ascomycota</taxon>
        <taxon>Pezizomycotina</taxon>
        <taxon>Sordariomycetes</taxon>
        <taxon>Xylariomycetidae</taxon>
        <taxon>Amphisphaeriales</taxon>
        <taxon>Sporocadaceae</taxon>
        <taxon>Seiridium</taxon>
    </lineage>
</organism>